<proteinExistence type="predicted"/>
<organism evidence="2 3">
    <name type="scientific">Arachis hypogaea</name>
    <name type="common">Peanut</name>
    <dbReference type="NCBI Taxonomy" id="3818"/>
    <lineage>
        <taxon>Eukaryota</taxon>
        <taxon>Viridiplantae</taxon>
        <taxon>Streptophyta</taxon>
        <taxon>Embryophyta</taxon>
        <taxon>Tracheophyta</taxon>
        <taxon>Spermatophyta</taxon>
        <taxon>Magnoliopsida</taxon>
        <taxon>eudicotyledons</taxon>
        <taxon>Gunneridae</taxon>
        <taxon>Pentapetalae</taxon>
        <taxon>rosids</taxon>
        <taxon>fabids</taxon>
        <taxon>Fabales</taxon>
        <taxon>Fabaceae</taxon>
        <taxon>Papilionoideae</taxon>
        <taxon>50 kb inversion clade</taxon>
        <taxon>dalbergioids sensu lato</taxon>
        <taxon>Dalbergieae</taxon>
        <taxon>Pterocarpus clade</taxon>
        <taxon>Arachis</taxon>
    </lineage>
</organism>
<sequence>MKQKGKWGEGQTKKEGRKRGGRSVAGASGFTTAVASPSLDLRVVTAPLLSREPPPRFVAAIRPQPHRVLVRPPLLPCPLTTLLLSPIKPPQRGREGELASEVGRRCSFAAAGEENTSGKGNRGKRCTKGAVTGKESTCVTVGEREIGTSAAAGQGSCVSVILTAGSGSVTFGTTVGASGYFCRHQKTLPVRALNLVFIRLRFRKLYRLCMWVSVTNAGVRSPLSLEVADALPPNRFKRLSLFGSAVPSSWLGTEVLVAVNSG</sequence>
<protein>
    <submittedName>
        <fullName evidence="2">Uncharacterized protein</fullName>
    </submittedName>
</protein>
<gene>
    <name evidence="2" type="ORF">DS421_19g656180</name>
</gene>
<evidence type="ECO:0000313" key="2">
    <source>
        <dbReference type="EMBL" id="QHN77825.1"/>
    </source>
</evidence>
<reference evidence="2 3" key="1">
    <citation type="submission" date="2020-01" db="EMBL/GenBank/DDBJ databases">
        <title>Genome sequence of Arachis hypogaea, cultivar Shitouqi.</title>
        <authorList>
            <person name="Zhuang W."/>
            <person name="Chen H."/>
            <person name="Varshney R."/>
            <person name="Wang D."/>
            <person name="Ming R."/>
        </authorList>
    </citation>
    <scope>NUCLEOTIDE SEQUENCE [LARGE SCALE GENOMIC DNA]</scope>
    <source>
        <tissue evidence="2">Young leaf</tissue>
    </source>
</reference>
<dbReference type="AlphaFoldDB" id="A0A6B9V9X5"/>
<dbReference type="EMBL" id="CP031001">
    <property type="protein sequence ID" value="QHN77825.1"/>
    <property type="molecule type" value="Genomic_DNA"/>
</dbReference>
<feature type="region of interest" description="Disordered" evidence="1">
    <location>
        <begin position="1"/>
        <end position="29"/>
    </location>
</feature>
<evidence type="ECO:0000313" key="3">
    <source>
        <dbReference type="Proteomes" id="UP000464620"/>
    </source>
</evidence>
<dbReference type="Proteomes" id="UP000464620">
    <property type="component" value="Chromosome B09"/>
</dbReference>
<evidence type="ECO:0000256" key="1">
    <source>
        <dbReference type="SAM" id="MobiDB-lite"/>
    </source>
</evidence>
<name>A0A6B9V9X5_ARAHY</name>
<accession>A0A6B9V9X5</accession>